<organism evidence="1 2">
    <name type="scientific">Azospirillum baldaniorum</name>
    <dbReference type="NCBI Taxonomy" id="1064539"/>
    <lineage>
        <taxon>Bacteria</taxon>
        <taxon>Pseudomonadati</taxon>
        <taxon>Pseudomonadota</taxon>
        <taxon>Alphaproteobacteria</taxon>
        <taxon>Rhodospirillales</taxon>
        <taxon>Azospirillaceae</taxon>
        <taxon>Azospirillum</taxon>
    </lineage>
</organism>
<dbReference type="EMBL" id="HE577329">
    <property type="protein sequence ID" value="CCD01436.1"/>
    <property type="molecule type" value="Genomic_DNA"/>
</dbReference>
<dbReference type="Proteomes" id="UP000007319">
    <property type="component" value="Plasmid AZOBR_p2"/>
</dbReference>
<dbReference type="AlphaFoldDB" id="A0A9P1NPZ0"/>
<geneLocation type="plasmid" evidence="1 2">
    <name>AZOBR_p2</name>
</geneLocation>
<protein>
    <submittedName>
        <fullName evidence="1">Uncharacterized protein</fullName>
    </submittedName>
</protein>
<proteinExistence type="predicted"/>
<evidence type="ECO:0000313" key="1">
    <source>
        <dbReference type="EMBL" id="CCD01436.1"/>
    </source>
</evidence>
<sequence>MVGRSLNGSTPIHLISGAFEDRKLSSKPSILWQLRISILKRCHRRC</sequence>
<dbReference type="KEGG" id="abs:AZOBR_p210100"/>
<reference evidence="1 2" key="1">
    <citation type="journal article" date="2011" name="PLoS Genet.">
        <title>Azospirillum genomes reveal transition of bacteria from aquatic to terrestrial environments.</title>
        <authorList>
            <person name="Wisniewski-Dye F."/>
            <person name="Borziak K."/>
            <person name="Khalsa-Moyers G."/>
            <person name="Alexandre G."/>
            <person name="Sukharnikov L.O."/>
            <person name="Wuichet K."/>
            <person name="Hurst G.B."/>
            <person name="McDonald W.H."/>
            <person name="Robertson J.S."/>
            <person name="Barbe V."/>
            <person name="Calteau A."/>
            <person name="Rouy Z."/>
            <person name="Mangenot S."/>
            <person name="Prigent-Combaret C."/>
            <person name="Normand P."/>
            <person name="Boyer M."/>
            <person name="Siguier P."/>
            <person name="Dessaux Y."/>
            <person name="Elmerich C."/>
            <person name="Condemine G."/>
            <person name="Krishnen G."/>
            <person name="Kennedy I."/>
            <person name="Paterson A.H."/>
            <person name="Gonzalez V."/>
            <person name="Mavingui P."/>
            <person name="Zhulin I.B."/>
        </authorList>
    </citation>
    <scope>NUCLEOTIDE SEQUENCE [LARGE SCALE GENOMIC DNA]</scope>
    <source>
        <strain evidence="1 2">Sp245</strain>
    </source>
</reference>
<keyword evidence="2" id="KW-1185">Reference proteome</keyword>
<gene>
    <name evidence="1" type="ORF">AZOBR_p210100</name>
</gene>
<name>A0A9P1NPZ0_9PROT</name>
<evidence type="ECO:0000313" key="2">
    <source>
        <dbReference type="Proteomes" id="UP000007319"/>
    </source>
</evidence>
<keyword evidence="1" id="KW-0614">Plasmid</keyword>
<accession>A0A9P1NPZ0</accession>